<dbReference type="InterPro" id="IPR016135">
    <property type="entry name" value="UBQ-conjugating_enzyme/RWD"/>
</dbReference>
<feature type="region of interest" description="Disordered" evidence="9">
    <location>
        <begin position="1109"/>
        <end position="1150"/>
    </location>
</feature>
<keyword evidence="5 10" id="KW-1133">Transmembrane helix</keyword>
<comment type="caution">
    <text evidence="13">The sequence shown here is derived from an EMBL/GenBank/DDBJ whole genome shotgun (WGS) entry which is preliminary data.</text>
</comment>
<proteinExistence type="inferred from homology"/>
<dbReference type="InterPro" id="IPR000608">
    <property type="entry name" value="UBC"/>
</dbReference>
<dbReference type="GO" id="GO:0006078">
    <property type="term" value="P:(1-&gt;6)-beta-D-glucan biosynthetic process"/>
    <property type="evidence" value="ECO:0007669"/>
    <property type="project" value="TreeGrafter"/>
</dbReference>
<dbReference type="GO" id="GO:0031505">
    <property type="term" value="P:fungal-type cell wall organization"/>
    <property type="evidence" value="ECO:0007669"/>
    <property type="project" value="TreeGrafter"/>
</dbReference>
<gene>
    <name evidence="13" type="ORF">D9757_005419</name>
</gene>
<feature type="transmembrane region" description="Helical" evidence="10">
    <location>
        <begin position="89"/>
        <end position="112"/>
    </location>
</feature>
<dbReference type="Pfam" id="PF00179">
    <property type="entry name" value="UQ_con"/>
    <property type="match status" value="1"/>
</dbReference>
<dbReference type="Proteomes" id="UP000518752">
    <property type="component" value="Unassembled WGS sequence"/>
</dbReference>
<dbReference type="SMART" id="SM00212">
    <property type="entry name" value="UBCc"/>
    <property type="match status" value="1"/>
</dbReference>
<evidence type="ECO:0000256" key="8">
    <source>
        <dbReference type="ARBA" id="ARBA00023316"/>
    </source>
</evidence>
<sequence>MATLTPSGQNDSPYSRAAPDHRSPSLAPSMSDKVSIPIQLVPSGFLNFSLAADPMAWGTDLSPHHAEPDDYLHNPDPRRDQKKDHGGSFFTYRGLTNLGCLVFLGIILVALLTSLSSMGGFNLGGVNGSGQVPAMPGNRGLIDLETPQEAYTYTSFRDNSEMQLVFSDEFNTDGRSFYPGDDPYWEAGEAMKTASESLHWDVEGRLKSSKRQGQIRSSKSIAICLSFPAFEIALQITNNMEWYDPAAITTKNGSLLITLSRKETHDLHFQGGMMSTWNKFCFSGGLILSSVVLPGVNNVVGLWPAVWTMGNLGRAGYGASLEGMWPYTYDACDVGTAPNQTHNGLPLTATVNGDPSADDALSYLPGQRLSRCTCPGESHPGPMHSDGTFVGRSAPEIDIFEAQIGTDFDGILLGEVSQSGQWAPFNAAYEWFNTSGNLVINDPTQTMLNNYKGGALQQATSCISKTNPNCYFNGGGCYSVYGFEYKPGYDDAVSSSIQDQTAGSLTVSYHEQYITWIANNEPKWTINSGGVAADTRVEISARPIPQEPMPTSMAIDWIRVYQPKNAINIGCDPKDFPTANYINEFYQQDIVQKIASMDSESIGVVLRCWHDAEDVPLPNPLQDPLMRPLERGEVGVSFLSNAAEKREILSESDLRLMDRSLQPGDLVKRSIEDVQSAVVLDVRVKARLEHAISKEPIEGWKSLEDLDTDRQAEIGDYVVYEDWVGQVIELYDENIIEVPSGQIVRLPELGSRLSVGEKSELDSTVAENVRRPKQFWHGRDIGESSFFWLWYYPLFDRYLILSPAKLTLVRSRLDLQMRIGERVHLQNTEGLPSTRHGREGEAGGFITVTSFNVATTQTDVDILWQDGHRETVHSVDVVPYLNPDEYDCWPGDYVYFLDDGGGKHVPAVVQTVDAIQRTASILLGLHHVEQVSLLELDPQGTFGSSSFHDGLGVRRGQTVFIHPPDKLNGLEKPRVPKIGELESWLDGWRVEMASIGTDIANRRSVEKLEEGKIQTASPIGTLLWLGEVTDLHRDGTVEVLHPEGTSASYPLERLTRLYDGIEQLEDEFFEEGSEGEQHLHGMWDYDYHWDPEGKEYDLEDTENVDEIEEDPDVQMCDERDPSVSTASSSCNDSVIPESNSGPPEEASDPNDKWQKFKLLSCAPSDHAYYDTTAVQPSRHFMSRLNREYRVLANSLPDLKQSLENILVRAYEDRADLLRSLIIGSENTPYEDAPFVIDWHLVDYPTSPPVAHFHSLTNGNGRGTPVLALSSQRNLYEDGKVCLSILNTWSGDKNESWDANRSSLLQALVSIQGLVLVREPWFCEPAYEKLRGTEEGIVNSRLYSEKAYVLSRGFIRRTLETPPQGLETEINWLYYSNNILEKVLADCRALISVSRQQLLVAETVDDRAIPRLSVGGQIALERIEISRLQKLFDTHCSQQ</sequence>
<feature type="region of interest" description="Disordered" evidence="9">
    <location>
        <begin position="1"/>
        <end position="30"/>
    </location>
</feature>
<dbReference type="Gene3D" id="2.60.120.200">
    <property type="match status" value="2"/>
</dbReference>
<dbReference type="PROSITE" id="PS50127">
    <property type="entry name" value="UBC_2"/>
    <property type="match status" value="1"/>
</dbReference>
<feature type="compositionally biased region" description="Polar residues" evidence="9">
    <location>
        <begin position="1122"/>
        <end position="1141"/>
    </location>
</feature>
<feature type="domain" description="UBC core" evidence="11">
    <location>
        <begin position="1179"/>
        <end position="1355"/>
    </location>
</feature>
<dbReference type="SUPFAM" id="SSF49899">
    <property type="entry name" value="Concanavalin A-like lectins/glucanases"/>
    <property type="match status" value="1"/>
</dbReference>
<evidence type="ECO:0000256" key="1">
    <source>
        <dbReference type="ARBA" id="ARBA00004606"/>
    </source>
</evidence>
<dbReference type="InterPro" id="IPR000757">
    <property type="entry name" value="Beta-glucanase-like"/>
</dbReference>
<keyword evidence="14" id="KW-1185">Reference proteome</keyword>
<evidence type="ECO:0000256" key="9">
    <source>
        <dbReference type="SAM" id="MobiDB-lite"/>
    </source>
</evidence>
<evidence type="ECO:0000256" key="6">
    <source>
        <dbReference type="ARBA" id="ARBA00023136"/>
    </source>
</evidence>
<dbReference type="CDD" id="cd23837">
    <property type="entry name" value="UBCc_UBE2O"/>
    <property type="match status" value="1"/>
</dbReference>
<protein>
    <submittedName>
        <fullName evidence="13">Uncharacterized protein</fullName>
    </submittedName>
</protein>
<dbReference type="GO" id="GO:0005886">
    <property type="term" value="C:plasma membrane"/>
    <property type="evidence" value="ECO:0007669"/>
    <property type="project" value="TreeGrafter"/>
</dbReference>
<dbReference type="GO" id="GO:0005789">
    <property type="term" value="C:endoplasmic reticulum membrane"/>
    <property type="evidence" value="ECO:0007669"/>
    <property type="project" value="TreeGrafter"/>
</dbReference>
<evidence type="ECO:0000256" key="7">
    <source>
        <dbReference type="ARBA" id="ARBA00023180"/>
    </source>
</evidence>
<organism evidence="13 14">
    <name type="scientific">Collybiopsis confluens</name>
    <dbReference type="NCBI Taxonomy" id="2823264"/>
    <lineage>
        <taxon>Eukaryota</taxon>
        <taxon>Fungi</taxon>
        <taxon>Dikarya</taxon>
        <taxon>Basidiomycota</taxon>
        <taxon>Agaricomycotina</taxon>
        <taxon>Agaricomycetes</taxon>
        <taxon>Agaricomycetidae</taxon>
        <taxon>Agaricales</taxon>
        <taxon>Marasmiineae</taxon>
        <taxon>Omphalotaceae</taxon>
        <taxon>Collybiopsis</taxon>
    </lineage>
</organism>
<evidence type="ECO:0000256" key="5">
    <source>
        <dbReference type="ARBA" id="ARBA00022989"/>
    </source>
</evidence>
<accession>A0A8H5HL36</accession>
<dbReference type="OrthoDB" id="1926878at2759"/>
<dbReference type="Pfam" id="PF03935">
    <property type="entry name" value="SKN1_KRE6_Sbg1"/>
    <property type="match status" value="2"/>
</dbReference>
<evidence type="ECO:0000256" key="2">
    <source>
        <dbReference type="ARBA" id="ARBA00010962"/>
    </source>
</evidence>
<evidence type="ECO:0000256" key="10">
    <source>
        <dbReference type="SAM" id="Phobius"/>
    </source>
</evidence>
<feature type="domain" description="GH16" evidence="12">
    <location>
        <begin position="146"/>
        <end position="566"/>
    </location>
</feature>
<evidence type="ECO:0000259" key="11">
    <source>
        <dbReference type="PROSITE" id="PS50127"/>
    </source>
</evidence>
<keyword evidence="4" id="KW-0735">Signal-anchor</keyword>
<feature type="compositionally biased region" description="Polar residues" evidence="9">
    <location>
        <begin position="1"/>
        <end position="13"/>
    </location>
</feature>
<dbReference type="EMBL" id="JAACJN010000040">
    <property type="protein sequence ID" value="KAF5385486.1"/>
    <property type="molecule type" value="Genomic_DNA"/>
</dbReference>
<evidence type="ECO:0000259" key="12">
    <source>
        <dbReference type="PROSITE" id="PS51762"/>
    </source>
</evidence>
<keyword evidence="8" id="KW-0961">Cell wall biogenesis/degradation</keyword>
<dbReference type="PROSITE" id="PS51762">
    <property type="entry name" value="GH16_2"/>
    <property type="match status" value="1"/>
</dbReference>
<evidence type="ECO:0000313" key="13">
    <source>
        <dbReference type="EMBL" id="KAF5385486.1"/>
    </source>
</evidence>
<dbReference type="Gene3D" id="3.10.110.10">
    <property type="entry name" value="Ubiquitin Conjugating Enzyme"/>
    <property type="match status" value="1"/>
</dbReference>
<evidence type="ECO:0000256" key="3">
    <source>
        <dbReference type="ARBA" id="ARBA00022692"/>
    </source>
</evidence>
<keyword evidence="7" id="KW-0325">Glycoprotein</keyword>
<evidence type="ECO:0000256" key="4">
    <source>
        <dbReference type="ARBA" id="ARBA00022968"/>
    </source>
</evidence>
<reference evidence="13 14" key="1">
    <citation type="journal article" date="2020" name="ISME J.">
        <title>Uncovering the hidden diversity of litter-decomposition mechanisms in mushroom-forming fungi.</title>
        <authorList>
            <person name="Floudas D."/>
            <person name="Bentzer J."/>
            <person name="Ahren D."/>
            <person name="Johansson T."/>
            <person name="Persson P."/>
            <person name="Tunlid A."/>
        </authorList>
    </citation>
    <scope>NUCLEOTIDE SEQUENCE [LARGE SCALE GENOMIC DNA]</scope>
    <source>
        <strain evidence="13 14">CBS 406.79</strain>
    </source>
</reference>
<evidence type="ECO:0000313" key="14">
    <source>
        <dbReference type="Proteomes" id="UP000518752"/>
    </source>
</evidence>
<dbReference type="PANTHER" id="PTHR31361:SF1">
    <property type="entry name" value="BETA-GLUCAN SYNTHESIS-ASSOCIATED PROTEIN KRE6-RELATED"/>
    <property type="match status" value="1"/>
</dbReference>
<dbReference type="SUPFAM" id="SSF54495">
    <property type="entry name" value="UBC-like"/>
    <property type="match status" value="1"/>
</dbReference>
<dbReference type="PANTHER" id="PTHR31361">
    <property type="entry name" value="BETA-GLUCAN SYNTHESIS-ASSOCIATED PROTEIN KRE6-RELATED"/>
    <property type="match status" value="1"/>
</dbReference>
<feature type="region of interest" description="Disordered" evidence="9">
    <location>
        <begin position="66"/>
        <end position="85"/>
    </location>
</feature>
<keyword evidence="3 10" id="KW-0812">Transmembrane</keyword>
<comment type="subcellular location">
    <subcellularLocation>
        <location evidence="1">Membrane</location>
        <topology evidence="1">Single-pass type II membrane protein</topology>
    </subcellularLocation>
</comment>
<name>A0A8H5HL36_9AGAR</name>
<keyword evidence="6 10" id="KW-0472">Membrane</keyword>
<dbReference type="InterPro" id="IPR005629">
    <property type="entry name" value="Skn1/Kre6/Sbg1"/>
</dbReference>
<dbReference type="InterPro" id="IPR013320">
    <property type="entry name" value="ConA-like_dom_sf"/>
</dbReference>
<comment type="similarity">
    <text evidence="2">Belongs to the SKN1/KRE6 family.</text>
</comment>
<dbReference type="GO" id="GO:0015926">
    <property type="term" value="F:glucosidase activity"/>
    <property type="evidence" value="ECO:0007669"/>
    <property type="project" value="TreeGrafter"/>
</dbReference>